<name>A0AAD4HM89_9AGAM</name>
<reference evidence="2" key="1">
    <citation type="journal article" date="2020" name="New Phytol.">
        <title>Comparative genomics reveals dynamic genome evolution in host specialist ectomycorrhizal fungi.</title>
        <authorList>
            <person name="Lofgren L.A."/>
            <person name="Nguyen N.H."/>
            <person name="Vilgalys R."/>
            <person name="Ruytinx J."/>
            <person name="Liao H.L."/>
            <person name="Branco S."/>
            <person name="Kuo A."/>
            <person name="LaButti K."/>
            <person name="Lipzen A."/>
            <person name="Andreopoulos W."/>
            <person name="Pangilinan J."/>
            <person name="Riley R."/>
            <person name="Hundley H."/>
            <person name="Na H."/>
            <person name="Barry K."/>
            <person name="Grigoriev I.V."/>
            <person name="Stajich J.E."/>
            <person name="Kennedy P.G."/>
        </authorList>
    </citation>
    <scope>NUCLEOTIDE SEQUENCE</scope>
    <source>
        <strain evidence="2">FC203</strain>
    </source>
</reference>
<evidence type="ECO:0000313" key="2">
    <source>
        <dbReference type="EMBL" id="KAG1901632.1"/>
    </source>
</evidence>
<organism evidence="2 3">
    <name type="scientific">Suillus fuscotomentosus</name>
    <dbReference type="NCBI Taxonomy" id="1912939"/>
    <lineage>
        <taxon>Eukaryota</taxon>
        <taxon>Fungi</taxon>
        <taxon>Dikarya</taxon>
        <taxon>Basidiomycota</taxon>
        <taxon>Agaricomycotina</taxon>
        <taxon>Agaricomycetes</taxon>
        <taxon>Agaricomycetidae</taxon>
        <taxon>Boletales</taxon>
        <taxon>Suillineae</taxon>
        <taxon>Suillaceae</taxon>
        <taxon>Suillus</taxon>
    </lineage>
</organism>
<evidence type="ECO:0000313" key="3">
    <source>
        <dbReference type="Proteomes" id="UP001195769"/>
    </source>
</evidence>
<dbReference type="GeneID" id="64661159"/>
<dbReference type="RefSeq" id="XP_041227207.1">
    <property type="nucleotide sequence ID" value="XM_041366861.1"/>
</dbReference>
<proteinExistence type="predicted"/>
<gene>
    <name evidence="2" type="ORF">F5891DRAFT_1187511</name>
</gene>
<accession>A0AAD4HM89</accession>
<feature type="compositionally biased region" description="Acidic residues" evidence="1">
    <location>
        <begin position="301"/>
        <end position="311"/>
    </location>
</feature>
<feature type="region of interest" description="Disordered" evidence="1">
    <location>
        <begin position="281"/>
        <end position="311"/>
    </location>
</feature>
<dbReference type="Proteomes" id="UP001195769">
    <property type="component" value="Unassembled WGS sequence"/>
</dbReference>
<protein>
    <recommendedName>
        <fullName evidence="4">DDE-1 domain-containing protein</fullName>
    </recommendedName>
</protein>
<comment type="caution">
    <text evidence="2">The sequence shown here is derived from an EMBL/GenBank/DDBJ whole genome shotgun (WGS) entry which is preliminary data.</text>
</comment>
<evidence type="ECO:0000256" key="1">
    <source>
        <dbReference type="SAM" id="MobiDB-lite"/>
    </source>
</evidence>
<evidence type="ECO:0008006" key="4">
    <source>
        <dbReference type="Google" id="ProtNLM"/>
    </source>
</evidence>
<dbReference type="AlphaFoldDB" id="A0AAD4HM89"/>
<keyword evidence="3" id="KW-1185">Reference proteome</keyword>
<sequence length="384" mass="42697">MFPHSNLASDVPTGLQAIDISTSIIPEEQKDRLLKLPPCFSGFIPLQNLPVSALVDSTTLPDFDPALGELDICKFFSSTLGWDMMLQGPGAFLETSDLAERPINGILVPFWMAKKQQQGVPLDQPCILQLDCWVIHRSIAFRTWLDVNHPWIHYCFVPAGTTGVAQPCDVGIQRSLKLAIKELQHKDIVSETLSQLTAGKTPDDLRLDVTKPTLRDRRSLCAVVHRGLQAPQQAWHHTKAGADNMFNLSFESLTSLEARRMLRDLPQTAPDMWECIQLRRQPASEDAEAVTQDTEVVTESVPEDNEEEPGDDAPLELLLQFVASGMKCAPDGYRIDVDGSLVVDSAGDTFEEVQVAISTDPDTTFGRGKRRHVANKQYDVFEEH</sequence>
<dbReference type="EMBL" id="JABBWK010000021">
    <property type="protein sequence ID" value="KAG1901632.1"/>
    <property type="molecule type" value="Genomic_DNA"/>
</dbReference>